<dbReference type="PROSITE" id="PS50093">
    <property type="entry name" value="PKD"/>
    <property type="match status" value="5"/>
</dbReference>
<dbReference type="EMBL" id="CP000780">
    <property type="protein sequence ID" value="ABS55336.1"/>
    <property type="molecule type" value="Genomic_DNA"/>
</dbReference>
<dbReference type="RefSeq" id="WP_012106360.1">
    <property type="nucleotide sequence ID" value="NC_009712.1"/>
</dbReference>
<feature type="domain" description="PKD" evidence="2">
    <location>
        <begin position="281"/>
        <end position="364"/>
    </location>
</feature>
<name>A7I6H5_METB6</name>
<gene>
    <name evidence="3" type="ordered locus">Mboo_0818</name>
</gene>
<dbReference type="KEGG" id="mbn:Mboo_0818"/>
<evidence type="ECO:0000256" key="1">
    <source>
        <dbReference type="SAM" id="Phobius"/>
    </source>
</evidence>
<keyword evidence="1" id="KW-1133">Transmembrane helix</keyword>
<evidence type="ECO:0000313" key="4">
    <source>
        <dbReference type="Proteomes" id="UP000002408"/>
    </source>
</evidence>
<sequence precursor="true">MKTKHVLWIFLLFVSLLFLIAPVMGAVPVASFISNASTGTVPLTVQFVDSSQNSPTTWTWLFGDGGISTLQNPAHTYTIPGTYTVTLIATNSAGTNTATYQGYVTAIKAAAVPLVSFVTNISGGSPPLTVQFLDTSTNSPSSWVWSFGDGGSSGGANPVHTYTSQGSYTVTLTATNSAGSNTTSLANYITITQVTAAPTALFKATATSGYGPLTVQFVDASTNSPNSWVWSFGDGGTSTLQNPTHTYTAAGTYTVSLTATNVVGSSTATQTGYITVNAATPFSSFTSNVTAGINPLSVQFTDTSNNTPTAWYWTFGDGSTSTLQNPVHTFSSIGSYAISLGVSNTAGSNTSTMPAYINVTNALSPPASSFSSNVQSGSAPLTVQFTDTSGNAPIGWQWSFGDGSQSTDQNPTHTYTTSGTFSVSLTAVNSGGRNTTTVPGYITVTSPLVTATPAQVISQSPTPVVTATLQTATPVTTSTTAPPGGQGTLPSWMLPLIGIVILVIVVVTLLLRRGGGGRSGGRRHQGRREL</sequence>
<feature type="domain" description="PKD" evidence="2">
    <location>
        <begin position="198"/>
        <end position="281"/>
    </location>
</feature>
<dbReference type="PANTHER" id="PTHR36842:SF1">
    <property type="entry name" value="PROTEIN TOLB"/>
    <property type="match status" value="1"/>
</dbReference>
<dbReference type="HOGENOM" id="CLU_038660_0_0_2"/>
<dbReference type="Proteomes" id="UP000002408">
    <property type="component" value="Chromosome"/>
</dbReference>
<organism evidence="3 4">
    <name type="scientific">Methanoregula boonei (strain DSM 21154 / JCM 14090 / 6A8)</name>
    <dbReference type="NCBI Taxonomy" id="456442"/>
    <lineage>
        <taxon>Archaea</taxon>
        <taxon>Methanobacteriati</taxon>
        <taxon>Methanobacteriota</taxon>
        <taxon>Stenosarchaea group</taxon>
        <taxon>Methanomicrobia</taxon>
        <taxon>Methanomicrobiales</taxon>
        <taxon>Methanoregulaceae</taxon>
        <taxon>Methanoregula</taxon>
    </lineage>
</organism>
<keyword evidence="1" id="KW-0472">Membrane</keyword>
<dbReference type="SUPFAM" id="SSF49299">
    <property type="entry name" value="PKD domain"/>
    <property type="match status" value="5"/>
</dbReference>
<reference evidence="4" key="1">
    <citation type="journal article" date="2015" name="Microbiology">
        <title>Genome of Methanoregula boonei 6A8 reveals adaptations to oligotrophic peatland environments.</title>
        <authorList>
            <person name="Braeuer S."/>
            <person name="Cadillo-Quiroz H."/>
            <person name="Kyrpides N."/>
            <person name="Woyke T."/>
            <person name="Goodwin L."/>
            <person name="Detter C."/>
            <person name="Podell S."/>
            <person name="Yavitt J.B."/>
            <person name="Zinder S.H."/>
        </authorList>
    </citation>
    <scope>NUCLEOTIDE SEQUENCE [LARGE SCALE GENOMIC DNA]</scope>
    <source>
        <strain evidence="4">DSM 21154 / JCM 14090 / 6A8</strain>
    </source>
</reference>
<dbReference type="PANTHER" id="PTHR36842">
    <property type="entry name" value="PROTEIN TOLB HOMOLOG"/>
    <property type="match status" value="1"/>
</dbReference>
<dbReference type="AlphaFoldDB" id="A7I6H5"/>
<proteinExistence type="predicted"/>
<dbReference type="SMART" id="SM00089">
    <property type="entry name" value="PKD"/>
    <property type="match status" value="5"/>
</dbReference>
<feature type="domain" description="PKD" evidence="2">
    <location>
        <begin position="28"/>
        <end position="111"/>
    </location>
</feature>
<evidence type="ECO:0000313" key="3">
    <source>
        <dbReference type="EMBL" id="ABS55336.1"/>
    </source>
</evidence>
<protein>
    <submittedName>
        <fullName evidence="3">PKD domain containing protein</fullName>
    </submittedName>
</protein>
<dbReference type="GeneID" id="77265703"/>
<dbReference type="Pfam" id="PF18911">
    <property type="entry name" value="PKD_4"/>
    <property type="match status" value="5"/>
</dbReference>
<feature type="domain" description="PKD" evidence="2">
    <location>
        <begin position="366"/>
        <end position="449"/>
    </location>
</feature>
<dbReference type="eggNOG" id="arCOG02508">
    <property type="taxonomic scope" value="Archaea"/>
</dbReference>
<evidence type="ECO:0000259" key="2">
    <source>
        <dbReference type="PROSITE" id="PS50093"/>
    </source>
</evidence>
<keyword evidence="4" id="KW-1185">Reference proteome</keyword>
<dbReference type="CDD" id="cd00146">
    <property type="entry name" value="PKD"/>
    <property type="match status" value="5"/>
</dbReference>
<feature type="domain" description="PKD" evidence="2">
    <location>
        <begin position="113"/>
        <end position="196"/>
    </location>
</feature>
<keyword evidence="1" id="KW-0812">Transmembrane</keyword>
<dbReference type="InterPro" id="IPR035986">
    <property type="entry name" value="PKD_dom_sf"/>
</dbReference>
<dbReference type="FunFam" id="2.60.40.10:FF:000270">
    <property type="entry name" value="Cell surface protein"/>
    <property type="match status" value="5"/>
</dbReference>
<dbReference type="OrthoDB" id="103676at2157"/>
<dbReference type="InterPro" id="IPR013783">
    <property type="entry name" value="Ig-like_fold"/>
</dbReference>
<dbReference type="InterPro" id="IPR022409">
    <property type="entry name" value="PKD/Chitinase_dom"/>
</dbReference>
<accession>A7I6H5</accession>
<feature type="transmembrane region" description="Helical" evidence="1">
    <location>
        <begin position="492"/>
        <end position="511"/>
    </location>
</feature>
<dbReference type="STRING" id="456442.Mboo_0818"/>
<dbReference type="Gene3D" id="2.60.40.10">
    <property type="entry name" value="Immunoglobulins"/>
    <property type="match status" value="5"/>
</dbReference>
<dbReference type="InterPro" id="IPR000601">
    <property type="entry name" value="PKD_dom"/>
</dbReference>